<dbReference type="InterPro" id="IPR027417">
    <property type="entry name" value="P-loop_NTPase"/>
</dbReference>
<dbReference type="EMBL" id="DTPE01000166">
    <property type="protein sequence ID" value="HGE75248.1"/>
    <property type="molecule type" value="Genomic_DNA"/>
</dbReference>
<organism evidence="1">
    <name type="scientific">Mesoaciditoga lauensis</name>
    <dbReference type="NCBI Taxonomy" id="1495039"/>
    <lineage>
        <taxon>Bacteria</taxon>
        <taxon>Thermotogati</taxon>
        <taxon>Thermotogota</taxon>
        <taxon>Thermotogae</taxon>
        <taxon>Mesoaciditogales</taxon>
        <taxon>Mesoaciditogaceae</taxon>
        <taxon>Mesoaciditoga</taxon>
    </lineage>
</organism>
<name>A0A7V3RER4_9BACT</name>
<protein>
    <submittedName>
        <fullName evidence="1">Uncharacterized protein</fullName>
    </submittedName>
</protein>
<gene>
    <name evidence="1" type="ORF">ENX73_03900</name>
</gene>
<sequence>MEKVSDREKLLEEAAKYRKIAVVGLAKNVGKTTVVNFLLKYLANTCVVTIGHDGEDKDLLFGISKPPVLLPANSLAIVPASSIPVGVEILETFEVPSGKVSLVRSEVNTEVQTVRVGGFELTDKISNYLLEFCDRVLIDGAFGRMGMASYADATIVVTGAIMENPLLKTVKRVKKMLAPQVQKEFEKIIIDHEDSIVIKKSDEMMILDPDKDVEKALSLSSGAEFLYIPRVVDRTFFSKVKCMPVLPSADFVLNDDADFRVLKSMRIIAIAVNSTSPTTDVDPFEFLDELKGALNDIIVFDALYNP</sequence>
<reference evidence="1" key="1">
    <citation type="journal article" date="2020" name="mSystems">
        <title>Genome- and Community-Level Interaction Insights into Carbon Utilization and Element Cycling Functions of Hydrothermarchaeota in Hydrothermal Sediment.</title>
        <authorList>
            <person name="Zhou Z."/>
            <person name="Liu Y."/>
            <person name="Xu W."/>
            <person name="Pan J."/>
            <person name="Luo Z.H."/>
            <person name="Li M."/>
        </authorList>
    </citation>
    <scope>NUCLEOTIDE SEQUENCE [LARGE SCALE GENOMIC DNA]</scope>
    <source>
        <strain evidence="1">SpSt-966</strain>
    </source>
</reference>
<dbReference type="SUPFAM" id="SSF52540">
    <property type="entry name" value="P-loop containing nucleoside triphosphate hydrolases"/>
    <property type="match status" value="1"/>
</dbReference>
<accession>A0A7V3RER4</accession>
<proteinExistence type="predicted"/>
<dbReference type="AlphaFoldDB" id="A0A7V3RER4"/>
<comment type="caution">
    <text evidence="1">The sequence shown here is derived from an EMBL/GenBank/DDBJ whole genome shotgun (WGS) entry which is preliminary data.</text>
</comment>
<evidence type="ECO:0000313" key="1">
    <source>
        <dbReference type="EMBL" id="HGE75248.1"/>
    </source>
</evidence>